<dbReference type="Gene3D" id="3.90.1150.10">
    <property type="entry name" value="Aspartate Aminotransferase, domain 1"/>
    <property type="match status" value="1"/>
</dbReference>
<dbReference type="CDD" id="cd06454">
    <property type="entry name" value="KBL_like"/>
    <property type="match status" value="1"/>
</dbReference>
<dbReference type="FunFam" id="3.40.640.10:FF:000006">
    <property type="entry name" value="5-aminolevulinate synthase, mitochondrial"/>
    <property type="match status" value="1"/>
</dbReference>
<evidence type="ECO:0000256" key="4">
    <source>
        <dbReference type="ARBA" id="ARBA00011738"/>
    </source>
</evidence>
<organism evidence="17 18">
    <name type="scientific">Sphingobium fluviale</name>
    <dbReference type="NCBI Taxonomy" id="2506423"/>
    <lineage>
        <taxon>Bacteria</taxon>
        <taxon>Pseudomonadati</taxon>
        <taxon>Pseudomonadota</taxon>
        <taxon>Alphaproteobacteria</taxon>
        <taxon>Sphingomonadales</taxon>
        <taxon>Sphingomonadaceae</taxon>
        <taxon>Sphingobium</taxon>
    </lineage>
</organism>
<comment type="similarity">
    <text evidence="3 14">Belongs to the class-II pyridoxal-phosphate-dependent aminotransferase family.</text>
</comment>
<proteinExistence type="inferred from homology"/>
<dbReference type="PANTHER" id="PTHR13693">
    <property type="entry name" value="CLASS II AMINOTRANSFERASE/8-AMINO-7-OXONONANOATE SYNTHASE"/>
    <property type="match status" value="1"/>
</dbReference>
<dbReference type="UniPathway" id="UPA00251">
    <property type="reaction ID" value="UER00375"/>
</dbReference>
<dbReference type="RefSeq" id="WP_129402551.1">
    <property type="nucleotide sequence ID" value="NZ_SBKP01000001.1"/>
</dbReference>
<comment type="pathway">
    <text evidence="2 15">Porphyrin-containing compound metabolism; protoporphyrin-IX biosynthesis; 5-aminolevulinate from glycine: step 1/1.</text>
</comment>
<keyword evidence="7 14" id="KW-0663">Pyridoxal phosphate</keyword>
<comment type="catalytic activity">
    <reaction evidence="13 15">
        <text>succinyl-CoA + glycine + H(+) = 5-aminolevulinate + CO2 + CoA</text>
        <dbReference type="Rhea" id="RHEA:12921"/>
        <dbReference type="ChEBI" id="CHEBI:15378"/>
        <dbReference type="ChEBI" id="CHEBI:16526"/>
        <dbReference type="ChEBI" id="CHEBI:57287"/>
        <dbReference type="ChEBI" id="CHEBI:57292"/>
        <dbReference type="ChEBI" id="CHEBI:57305"/>
        <dbReference type="ChEBI" id="CHEBI:356416"/>
        <dbReference type="EC" id="2.3.1.37"/>
    </reaction>
</comment>
<dbReference type="Gene3D" id="3.40.640.10">
    <property type="entry name" value="Type I PLP-dependent aspartate aminotransferase-like (Major domain)"/>
    <property type="match status" value="1"/>
</dbReference>
<protein>
    <recommendedName>
        <fullName evidence="5 15">5-aminolevulinate synthase</fullName>
        <ecNumber evidence="5 15">2.3.1.37</ecNumber>
    </recommendedName>
    <alternativeName>
        <fullName evidence="10 15">5-aminolevulinic acid synthase</fullName>
    </alternativeName>
    <alternativeName>
        <fullName evidence="11 15">Delta-ALA synthase</fullName>
    </alternativeName>
    <alternativeName>
        <fullName evidence="12 15">Delta-aminolevulinate synthase</fullName>
    </alternativeName>
</protein>
<evidence type="ECO:0000256" key="2">
    <source>
        <dbReference type="ARBA" id="ARBA00005029"/>
    </source>
</evidence>
<evidence type="ECO:0000313" key="17">
    <source>
        <dbReference type="EMBL" id="RXR30767.1"/>
    </source>
</evidence>
<dbReference type="InterPro" id="IPR001917">
    <property type="entry name" value="Aminotrans_II_pyridoxalP_BS"/>
</dbReference>
<dbReference type="AlphaFoldDB" id="A0A4Q1KLX4"/>
<dbReference type="OrthoDB" id="9807157at2"/>
<dbReference type="InterPro" id="IPR015424">
    <property type="entry name" value="PyrdxlP-dep_Trfase"/>
</dbReference>
<comment type="caution">
    <text evidence="17">The sequence shown here is derived from an EMBL/GenBank/DDBJ whole genome shotgun (WGS) entry which is preliminary data.</text>
</comment>
<evidence type="ECO:0000313" key="18">
    <source>
        <dbReference type="Proteomes" id="UP000290958"/>
    </source>
</evidence>
<evidence type="ECO:0000256" key="9">
    <source>
        <dbReference type="ARBA" id="ARBA00023315"/>
    </source>
</evidence>
<dbReference type="InterPro" id="IPR004839">
    <property type="entry name" value="Aminotransferase_I/II_large"/>
</dbReference>
<evidence type="ECO:0000256" key="11">
    <source>
        <dbReference type="ARBA" id="ARBA00031945"/>
    </source>
</evidence>
<dbReference type="InterPro" id="IPR050087">
    <property type="entry name" value="AON_synthase_class-II"/>
</dbReference>
<evidence type="ECO:0000256" key="13">
    <source>
        <dbReference type="ARBA" id="ARBA00047654"/>
    </source>
</evidence>
<dbReference type="GO" id="GO:0030170">
    <property type="term" value="F:pyridoxal phosphate binding"/>
    <property type="evidence" value="ECO:0007669"/>
    <property type="project" value="UniProtKB-UniRule"/>
</dbReference>
<comment type="cofactor">
    <cofactor evidence="1 14">
        <name>pyridoxal 5'-phosphate</name>
        <dbReference type="ChEBI" id="CHEBI:597326"/>
    </cofactor>
</comment>
<dbReference type="InterPro" id="IPR015421">
    <property type="entry name" value="PyrdxlP-dep_Trfase_major"/>
</dbReference>
<dbReference type="EC" id="2.3.1.37" evidence="5 15"/>
<evidence type="ECO:0000256" key="6">
    <source>
        <dbReference type="ARBA" id="ARBA00022679"/>
    </source>
</evidence>
<dbReference type="GO" id="GO:0003870">
    <property type="term" value="F:5-aminolevulinate synthase activity"/>
    <property type="evidence" value="ECO:0007669"/>
    <property type="project" value="UniProtKB-EC"/>
</dbReference>
<evidence type="ECO:0000256" key="8">
    <source>
        <dbReference type="ARBA" id="ARBA00023133"/>
    </source>
</evidence>
<dbReference type="Pfam" id="PF00155">
    <property type="entry name" value="Aminotran_1_2"/>
    <property type="match status" value="1"/>
</dbReference>
<reference evidence="18" key="1">
    <citation type="submission" date="2019-01" db="EMBL/GenBank/DDBJ databases">
        <title>Cytophagaceae bacterium strain CAR-16.</title>
        <authorList>
            <person name="Chen W.-M."/>
        </authorList>
    </citation>
    <scope>NUCLEOTIDE SEQUENCE [LARGE SCALE GENOMIC DNA]</scope>
    <source>
        <strain evidence="18">CHR27</strain>
    </source>
</reference>
<evidence type="ECO:0000256" key="12">
    <source>
        <dbReference type="ARBA" id="ARBA00032773"/>
    </source>
</evidence>
<dbReference type="NCBIfam" id="TIGR01821">
    <property type="entry name" value="5aminolev_synth"/>
    <property type="match status" value="1"/>
</dbReference>
<evidence type="ECO:0000256" key="15">
    <source>
        <dbReference type="RuleBase" id="RU910713"/>
    </source>
</evidence>
<sequence>MTRYDRLFGQAIERLHAEGRYRVFIDILRNKGMFPNARCFAGHNGPKPITVWCSNDYLAMGQHPKVIAAMEEALHDVGAGSGGTRNIGGNTHYHVDLEAELADLHGKEGALLFTSGYVSNDATLSTLAKILPGCVIFSDELNHASMIAGIRNSGAEKQVWRHNDVAHLEELLAAADPEVPKLIAFESVYSMDGDVAPIHAICDLADKYNALTYIDEVHAVGMYGPRGGGISDRDEAAHRITIIEGTLGKAFGVMGGYIAADSRIIDVIRSYAPGFIFTTSLSPVLVAGVLASVRHLKESSVEREGQQAAAAILKAMFRDAGLPVMPSTTHIVPLMVGDPVKAKRISDILLAEYGVYVQPINFPTVPRGTERLRFTPGPAHSEAMMRELTAALVEIWERTAKRLAA</sequence>
<feature type="domain" description="Aminotransferase class I/classII large" evidence="16">
    <location>
        <begin position="49"/>
        <end position="392"/>
    </location>
</feature>
<evidence type="ECO:0000259" key="16">
    <source>
        <dbReference type="Pfam" id="PF00155"/>
    </source>
</evidence>
<dbReference type="EMBL" id="SBKP01000001">
    <property type="protein sequence ID" value="RXR30767.1"/>
    <property type="molecule type" value="Genomic_DNA"/>
</dbReference>
<evidence type="ECO:0000256" key="5">
    <source>
        <dbReference type="ARBA" id="ARBA00013257"/>
    </source>
</evidence>
<evidence type="ECO:0000256" key="1">
    <source>
        <dbReference type="ARBA" id="ARBA00001933"/>
    </source>
</evidence>
<dbReference type="Proteomes" id="UP000290958">
    <property type="component" value="Unassembled WGS sequence"/>
</dbReference>
<keyword evidence="8 15" id="KW-0350">Heme biosynthesis</keyword>
<evidence type="ECO:0000256" key="14">
    <source>
        <dbReference type="RuleBase" id="RU003693"/>
    </source>
</evidence>
<accession>A0A4Q1KLX4</accession>
<comment type="subunit">
    <text evidence="4">Homodimer.</text>
</comment>
<dbReference type="InterPro" id="IPR010961">
    <property type="entry name" value="4pyrrol_synth_NH2levulA_synth"/>
</dbReference>
<dbReference type="PROSITE" id="PS00599">
    <property type="entry name" value="AA_TRANSFER_CLASS_2"/>
    <property type="match status" value="1"/>
</dbReference>
<evidence type="ECO:0000256" key="7">
    <source>
        <dbReference type="ARBA" id="ARBA00022898"/>
    </source>
</evidence>
<dbReference type="InterPro" id="IPR015422">
    <property type="entry name" value="PyrdxlP-dep_Trfase_small"/>
</dbReference>
<name>A0A4Q1KLX4_9SPHN</name>
<dbReference type="SUPFAM" id="SSF53383">
    <property type="entry name" value="PLP-dependent transferases"/>
    <property type="match status" value="1"/>
</dbReference>
<dbReference type="GO" id="GO:0006782">
    <property type="term" value="P:protoporphyrinogen IX biosynthetic process"/>
    <property type="evidence" value="ECO:0007669"/>
    <property type="project" value="UniProtKB-UniRule"/>
</dbReference>
<gene>
    <name evidence="17" type="primary">hemA</name>
    <name evidence="17" type="ORF">EQG66_00230</name>
</gene>
<evidence type="ECO:0000256" key="10">
    <source>
        <dbReference type="ARBA" id="ARBA00031691"/>
    </source>
</evidence>
<dbReference type="PANTHER" id="PTHR13693:SF102">
    <property type="entry name" value="2-AMINO-3-KETOBUTYRATE COENZYME A LIGASE, MITOCHONDRIAL"/>
    <property type="match status" value="1"/>
</dbReference>
<keyword evidence="18" id="KW-1185">Reference proteome</keyword>
<keyword evidence="9 15" id="KW-0012">Acyltransferase</keyword>
<evidence type="ECO:0000256" key="3">
    <source>
        <dbReference type="ARBA" id="ARBA00008392"/>
    </source>
</evidence>
<keyword evidence="6 15" id="KW-0808">Transferase</keyword>